<dbReference type="SMART" id="SM00213">
    <property type="entry name" value="UBQ"/>
    <property type="match status" value="1"/>
</dbReference>
<evidence type="ECO:0000256" key="1">
    <source>
        <dbReference type="ARBA" id="ARBA00003231"/>
    </source>
</evidence>
<dbReference type="Pfam" id="PF09668">
    <property type="entry name" value="Asp_protease"/>
    <property type="match status" value="1"/>
</dbReference>
<feature type="compositionally biased region" description="Polar residues" evidence="10">
    <location>
        <begin position="376"/>
        <end position="386"/>
    </location>
</feature>
<gene>
    <name evidence="13" type="ORF">KVT40_000258</name>
</gene>
<dbReference type="SUPFAM" id="SSF50630">
    <property type="entry name" value="Acid proteases"/>
    <property type="match status" value="1"/>
</dbReference>
<dbReference type="InterPro" id="IPR001969">
    <property type="entry name" value="Aspartic_peptidase_AS"/>
</dbReference>
<keyword evidence="7" id="KW-0645">Protease</keyword>
<dbReference type="GO" id="GO:0005737">
    <property type="term" value="C:cytoplasm"/>
    <property type="evidence" value="ECO:0007669"/>
    <property type="project" value="UniProtKB-SubCell"/>
</dbReference>
<name>A0A8K0LFA3_9PEZI</name>
<accession>A0A8K0LFA3</accession>
<proteinExistence type="inferred from homology"/>
<comment type="subcellular location">
    <subcellularLocation>
        <location evidence="2">Cytoplasm</location>
    </subcellularLocation>
</comment>
<dbReference type="InterPro" id="IPR021109">
    <property type="entry name" value="Peptidase_aspartic_dom_sf"/>
</dbReference>
<evidence type="ECO:0000259" key="11">
    <source>
        <dbReference type="PROSITE" id="PS50030"/>
    </source>
</evidence>
<evidence type="ECO:0000256" key="9">
    <source>
        <dbReference type="ARBA" id="ARBA00022801"/>
    </source>
</evidence>
<keyword evidence="6" id="KW-0963">Cytoplasm</keyword>
<feature type="domain" description="UBA" evidence="11">
    <location>
        <begin position="410"/>
        <end position="449"/>
    </location>
</feature>
<dbReference type="Pfam" id="PF00627">
    <property type="entry name" value="UBA"/>
    <property type="match status" value="1"/>
</dbReference>
<protein>
    <recommendedName>
        <fullName evidence="5">DNA damage-inducible protein 1</fullName>
    </recommendedName>
</protein>
<keyword evidence="14" id="KW-1185">Reference proteome</keyword>
<dbReference type="GO" id="GO:0006508">
    <property type="term" value="P:proteolysis"/>
    <property type="evidence" value="ECO:0007669"/>
    <property type="project" value="UniProtKB-KW"/>
</dbReference>
<feature type="compositionally biased region" description="Low complexity" evidence="10">
    <location>
        <begin position="87"/>
        <end position="100"/>
    </location>
</feature>
<dbReference type="InterPro" id="IPR019103">
    <property type="entry name" value="Peptidase_aspartic_DDI1-type"/>
</dbReference>
<dbReference type="GO" id="GO:0004190">
    <property type="term" value="F:aspartic-type endopeptidase activity"/>
    <property type="evidence" value="ECO:0007669"/>
    <property type="project" value="UniProtKB-KW"/>
</dbReference>
<evidence type="ECO:0000256" key="8">
    <source>
        <dbReference type="ARBA" id="ARBA00022750"/>
    </source>
</evidence>
<evidence type="ECO:0000256" key="2">
    <source>
        <dbReference type="ARBA" id="ARBA00004496"/>
    </source>
</evidence>
<evidence type="ECO:0000256" key="5">
    <source>
        <dbReference type="ARBA" id="ARBA00021491"/>
    </source>
</evidence>
<dbReference type="InterPro" id="IPR000626">
    <property type="entry name" value="Ubiquitin-like_dom"/>
</dbReference>
<organism evidence="13 14">
    <name type="scientific">Elsinoe batatas</name>
    <dbReference type="NCBI Taxonomy" id="2601811"/>
    <lineage>
        <taxon>Eukaryota</taxon>
        <taxon>Fungi</taxon>
        <taxon>Dikarya</taxon>
        <taxon>Ascomycota</taxon>
        <taxon>Pezizomycotina</taxon>
        <taxon>Dothideomycetes</taxon>
        <taxon>Dothideomycetidae</taxon>
        <taxon>Myriangiales</taxon>
        <taxon>Elsinoaceae</taxon>
        <taxon>Elsinoe</taxon>
    </lineage>
</organism>
<feature type="compositionally biased region" description="Low complexity" evidence="10">
    <location>
        <begin position="363"/>
        <end position="375"/>
    </location>
</feature>
<feature type="region of interest" description="Disordered" evidence="10">
    <location>
        <begin position="83"/>
        <end position="104"/>
    </location>
</feature>
<reference evidence="13" key="1">
    <citation type="submission" date="2021-07" db="EMBL/GenBank/DDBJ databases">
        <title>Elsinoe batatas strain:CRI-CJ2 Genome sequencing and assembly.</title>
        <authorList>
            <person name="Huang L."/>
        </authorList>
    </citation>
    <scope>NUCLEOTIDE SEQUENCE</scope>
    <source>
        <strain evidence="13">CRI-CJ2</strain>
    </source>
</reference>
<evidence type="ECO:0000259" key="12">
    <source>
        <dbReference type="PROSITE" id="PS50053"/>
    </source>
</evidence>
<dbReference type="OrthoDB" id="1047367at2759"/>
<comment type="function">
    <text evidence="1">Probable aspartic protease. May be involved in the regulation of exocytosis. Acts as a linker between the 19S proteasome and polyubiquitinated proteins via UBA domain interactions with ubiquitin for their subsequent degradation. Required for S-phase checkpoint control.</text>
</comment>
<dbReference type="EMBL" id="JAESVG020000001">
    <property type="protein sequence ID" value="KAG8631118.1"/>
    <property type="molecule type" value="Genomic_DNA"/>
</dbReference>
<dbReference type="CDD" id="cd14309">
    <property type="entry name" value="UBA_scDdi1_like"/>
    <property type="match status" value="1"/>
</dbReference>
<dbReference type="InterPro" id="IPR033882">
    <property type="entry name" value="DDI1_N"/>
</dbReference>
<keyword evidence="9" id="KW-0378">Hydrolase</keyword>
<dbReference type="CDD" id="cd01796">
    <property type="entry name" value="Ubl_Ddi1_like"/>
    <property type="match status" value="1"/>
</dbReference>
<comment type="similarity">
    <text evidence="3">Belongs to the DDI1 family.</text>
</comment>
<dbReference type="PANTHER" id="PTHR12917">
    <property type="entry name" value="ASPARTYL PROTEASE DDI-RELATED"/>
    <property type="match status" value="1"/>
</dbReference>
<dbReference type="Gene3D" id="3.10.20.90">
    <property type="entry name" value="Phosphatidylinositol 3-kinase Catalytic Subunit, Chain A, domain 1"/>
    <property type="match status" value="1"/>
</dbReference>
<evidence type="ECO:0000313" key="13">
    <source>
        <dbReference type="EMBL" id="KAG8631118.1"/>
    </source>
</evidence>
<keyword evidence="8" id="KW-0064">Aspartyl protease</keyword>
<evidence type="ECO:0000256" key="4">
    <source>
        <dbReference type="ARBA" id="ARBA00011128"/>
    </source>
</evidence>
<dbReference type="AlphaFoldDB" id="A0A8K0LFA3"/>
<dbReference type="PANTHER" id="PTHR12917:SF1">
    <property type="entry name" value="AT13091P"/>
    <property type="match status" value="1"/>
</dbReference>
<evidence type="ECO:0000256" key="6">
    <source>
        <dbReference type="ARBA" id="ARBA00022490"/>
    </source>
</evidence>
<feature type="compositionally biased region" description="Low complexity" evidence="10">
    <location>
        <begin position="389"/>
        <end position="409"/>
    </location>
</feature>
<dbReference type="Proteomes" id="UP000809789">
    <property type="component" value="Unassembled WGS sequence"/>
</dbReference>
<sequence>MSRPRFVINVTATDQDVDQDLLEIDVSSSFTLADLKSYIQAETSFEPAKQQLFYDGRPLTDDNTTLETVGVQDGDMLAVMVTSGQERPQASRQAPARAGGQTDGVSANIEGLRIACLNNRGQLEQIRAQAPELAEVINDPAQFRQRFEARMGEDRRRNEERERQMQLLNEDPFNVEAQMKIEEMIRQANVTANLEYAHEHNPESFAAVTMLYIDAAINGHHIKVLVDSGAQMTVMSPSCAEACNIMRLIDRRYAGIARGVGTAKILGRVHSADLHIGSHFLPCSFMVMEGKSVDLLLGLDMLKKYQVNIDLKKNKLILPNEEIDFLPESEIPKSQEEDRADEPTVDGPNGTKIGTETGTIRPAASSSAATTSTSAGNFSGRGQTLGQLPPNAQQTPAAATGSAPVAASSPFPKEAIDALVSMGMSRQEAINALQATDGNVDAAASFLFE</sequence>
<comment type="subunit">
    <text evidence="4">Binds ubiquitin and polyubiquitinated proteins.</text>
</comment>
<dbReference type="InterPro" id="IPR015940">
    <property type="entry name" value="UBA"/>
</dbReference>
<dbReference type="Gene3D" id="2.40.70.10">
    <property type="entry name" value="Acid Proteases"/>
    <property type="match status" value="1"/>
</dbReference>
<dbReference type="SMART" id="SM00165">
    <property type="entry name" value="UBA"/>
    <property type="match status" value="1"/>
</dbReference>
<dbReference type="Gene3D" id="1.10.8.10">
    <property type="entry name" value="DNA helicase RuvA subunit, C-terminal domain"/>
    <property type="match status" value="1"/>
</dbReference>
<dbReference type="SUPFAM" id="SSF46934">
    <property type="entry name" value="UBA-like"/>
    <property type="match status" value="1"/>
</dbReference>
<dbReference type="PROSITE" id="PS50053">
    <property type="entry name" value="UBIQUITIN_2"/>
    <property type="match status" value="1"/>
</dbReference>
<feature type="region of interest" description="Disordered" evidence="10">
    <location>
        <begin position="327"/>
        <end position="409"/>
    </location>
</feature>
<dbReference type="InterPro" id="IPR029071">
    <property type="entry name" value="Ubiquitin-like_domsf"/>
</dbReference>
<feature type="domain" description="Ubiquitin-like" evidence="12">
    <location>
        <begin position="6"/>
        <end position="82"/>
    </location>
</feature>
<dbReference type="CDD" id="cd05479">
    <property type="entry name" value="RP_DDI"/>
    <property type="match status" value="1"/>
</dbReference>
<dbReference type="PROSITE" id="PS00141">
    <property type="entry name" value="ASP_PROTEASE"/>
    <property type="match status" value="1"/>
</dbReference>
<evidence type="ECO:0000256" key="3">
    <source>
        <dbReference type="ARBA" id="ARBA00009136"/>
    </source>
</evidence>
<dbReference type="InterPro" id="IPR009060">
    <property type="entry name" value="UBA-like_sf"/>
</dbReference>
<dbReference type="PROSITE" id="PS50030">
    <property type="entry name" value="UBA"/>
    <property type="match status" value="1"/>
</dbReference>
<dbReference type="SUPFAM" id="SSF54236">
    <property type="entry name" value="Ubiquitin-like"/>
    <property type="match status" value="1"/>
</dbReference>
<evidence type="ECO:0000256" key="7">
    <source>
        <dbReference type="ARBA" id="ARBA00022670"/>
    </source>
</evidence>
<evidence type="ECO:0000313" key="14">
    <source>
        <dbReference type="Proteomes" id="UP000809789"/>
    </source>
</evidence>
<dbReference type="Pfam" id="PF00240">
    <property type="entry name" value="ubiquitin"/>
    <property type="match status" value="1"/>
</dbReference>
<comment type="caution">
    <text evidence="13">The sequence shown here is derived from an EMBL/GenBank/DDBJ whole genome shotgun (WGS) entry which is preliminary data.</text>
</comment>
<evidence type="ECO:0000256" key="10">
    <source>
        <dbReference type="SAM" id="MobiDB-lite"/>
    </source>
</evidence>